<accession>A0A235HAL4</accession>
<dbReference type="SMART" id="SM00382">
    <property type="entry name" value="AAA"/>
    <property type="match status" value="1"/>
</dbReference>
<name>A0A235HAL4_AZOBR</name>
<dbReference type="PROSITE" id="PS50893">
    <property type="entry name" value="ABC_TRANSPORTER_2"/>
    <property type="match status" value="1"/>
</dbReference>
<dbReference type="FunFam" id="3.40.50.300:FF:000042">
    <property type="entry name" value="Maltose/maltodextrin ABC transporter, ATP-binding protein"/>
    <property type="match status" value="1"/>
</dbReference>
<geneLocation type="plasmid" evidence="9">
    <name>unnamed</name>
</geneLocation>
<dbReference type="EMBL" id="NOWT01000018">
    <property type="protein sequence ID" value="OYD82871.1"/>
    <property type="molecule type" value="Genomic_DNA"/>
</dbReference>
<dbReference type="Pfam" id="PF00005">
    <property type="entry name" value="ABC_tran"/>
    <property type="match status" value="1"/>
</dbReference>
<dbReference type="AlphaFoldDB" id="A0A235HAL4"/>
<dbReference type="InterPro" id="IPR003593">
    <property type="entry name" value="AAA+_ATPase"/>
</dbReference>
<dbReference type="InterPro" id="IPR015855">
    <property type="entry name" value="ABC_transpr_MalK-like"/>
</dbReference>
<dbReference type="SUPFAM" id="SSF50331">
    <property type="entry name" value="MOP-like"/>
    <property type="match status" value="1"/>
</dbReference>
<dbReference type="InterPro" id="IPR003439">
    <property type="entry name" value="ABC_transporter-like_ATP-bd"/>
</dbReference>
<dbReference type="InterPro" id="IPR027417">
    <property type="entry name" value="P-loop_NTPase"/>
</dbReference>
<dbReference type="Gene3D" id="2.40.50.100">
    <property type="match status" value="1"/>
</dbReference>
<protein>
    <submittedName>
        <fullName evidence="9">ABC transporter ATP-binding protein</fullName>
    </submittedName>
</protein>
<reference evidence="9 10" key="1">
    <citation type="submission" date="2017-07" db="EMBL/GenBank/DDBJ databases">
        <title>Whole genome sequence of Azospirillum brasilense 2A1, a potential biofertilizer strain.</title>
        <authorList>
            <person name="Fontana C.A."/>
            <person name="Toffoli L.M."/>
            <person name="Salazar S.M."/>
            <person name="Puglisi E."/>
            <person name="Pedraza R."/>
            <person name="Bassi D."/>
            <person name="Cocconcelli P.S."/>
        </authorList>
    </citation>
    <scope>NUCLEOTIDE SEQUENCE [LARGE SCALE GENOMIC DNA]</scope>
    <source>
        <strain evidence="9 10">2A1</strain>
        <plasmid evidence="9">unnamed</plasmid>
    </source>
</reference>
<evidence type="ECO:0000256" key="6">
    <source>
        <dbReference type="ARBA" id="ARBA00022967"/>
    </source>
</evidence>
<proteinExistence type="inferred from homology"/>
<dbReference type="Pfam" id="PF08402">
    <property type="entry name" value="TOBE_2"/>
    <property type="match status" value="1"/>
</dbReference>
<evidence type="ECO:0000313" key="10">
    <source>
        <dbReference type="Proteomes" id="UP000215367"/>
    </source>
</evidence>
<dbReference type="InterPro" id="IPR008995">
    <property type="entry name" value="Mo/tungstate-bd_C_term_dom"/>
</dbReference>
<evidence type="ECO:0000256" key="7">
    <source>
        <dbReference type="ARBA" id="ARBA00023136"/>
    </source>
</evidence>
<dbReference type="InterPro" id="IPR013611">
    <property type="entry name" value="Transp-assoc_OB_typ2"/>
</dbReference>
<dbReference type="GO" id="GO:0016887">
    <property type="term" value="F:ATP hydrolysis activity"/>
    <property type="evidence" value="ECO:0007669"/>
    <property type="project" value="InterPro"/>
</dbReference>
<keyword evidence="9" id="KW-0614">Plasmid</keyword>
<gene>
    <name evidence="9" type="ORF">CHT98_18435</name>
</gene>
<evidence type="ECO:0000256" key="4">
    <source>
        <dbReference type="ARBA" id="ARBA00022741"/>
    </source>
</evidence>
<evidence type="ECO:0000256" key="5">
    <source>
        <dbReference type="ARBA" id="ARBA00022840"/>
    </source>
</evidence>
<dbReference type="CDD" id="cd03301">
    <property type="entry name" value="ABC_MalK_N"/>
    <property type="match status" value="1"/>
</dbReference>
<dbReference type="PROSITE" id="PS00211">
    <property type="entry name" value="ABC_TRANSPORTER_1"/>
    <property type="match status" value="1"/>
</dbReference>
<comment type="similarity">
    <text evidence="1">Belongs to the ABC transporter superfamily.</text>
</comment>
<dbReference type="GO" id="GO:0005524">
    <property type="term" value="F:ATP binding"/>
    <property type="evidence" value="ECO:0007669"/>
    <property type="project" value="UniProtKB-KW"/>
</dbReference>
<keyword evidence="6" id="KW-1278">Translocase</keyword>
<dbReference type="Gene3D" id="2.40.50.140">
    <property type="entry name" value="Nucleic acid-binding proteins"/>
    <property type="match status" value="1"/>
</dbReference>
<keyword evidence="5 9" id="KW-0067">ATP-binding</keyword>
<keyword evidence="2" id="KW-0813">Transport</keyword>
<sequence>MAIKLQNVTKSFGSLTVIDNVSLEAGDDEFLVLLGPSGCGKSTILRMIAGLETVTSGEIHLGGKRVDELPPSDRDMAFVFQSYALYPHMTVRRNIAFPLIMRQFRWWFHIPFIGDYFKRRIENSPEVRELVERTADTLALTKVLDRHPRTLSGGQRQRVALGRAMVRQPSAFLMDEPLSNLDAKLRTAMRAEITQLHQRVGGNFVYVTHDQIEAMTMGTRIALMRDGHLQQYGTPREIYEKPANTYVARFIGTPPMNLIDAEVEGMTVRIGASVLPLPDKAERPGAERPGGGSRMKVWLGLRPGALAVVPPGQGKSLPGTVTLVEHVGAESLISVKLSGVHTAHDDDGGLTDEVMVSVPGYSELRVGEAVGIDCLLKDFSLFEKDSGVRVGGRAAEDFLAGGRVGTIRTAS</sequence>
<dbReference type="InterPro" id="IPR017871">
    <property type="entry name" value="ABC_transporter-like_CS"/>
</dbReference>
<dbReference type="PANTHER" id="PTHR43875:SF15">
    <property type="entry name" value="TREHALOSE IMPORT ATP-BINDING PROTEIN SUGC"/>
    <property type="match status" value="1"/>
</dbReference>
<dbReference type="Gene3D" id="3.40.50.300">
    <property type="entry name" value="P-loop containing nucleotide triphosphate hydrolases"/>
    <property type="match status" value="1"/>
</dbReference>
<dbReference type="RefSeq" id="WP_094304958.1">
    <property type="nucleotide sequence ID" value="NZ_NOWT01000018.1"/>
</dbReference>
<dbReference type="GO" id="GO:0140359">
    <property type="term" value="F:ABC-type transporter activity"/>
    <property type="evidence" value="ECO:0007669"/>
    <property type="project" value="InterPro"/>
</dbReference>
<comment type="caution">
    <text evidence="9">The sequence shown here is derived from an EMBL/GenBank/DDBJ whole genome shotgun (WGS) entry which is preliminary data.</text>
</comment>
<keyword evidence="4" id="KW-0547">Nucleotide-binding</keyword>
<evidence type="ECO:0000313" key="9">
    <source>
        <dbReference type="EMBL" id="OYD82871.1"/>
    </source>
</evidence>
<dbReference type="Proteomes" id="UP000215367">
    <property type="component" value="Unassembled WGS sequence"/>
</dbReference>
<evidence type="ECO:0000256" key="1">
    <source>
        <dbReference type="ARBA" id="ARBA00005417"/>
    </source>
</evidence>
<evidence type="ECO:0000256" key="2">
    <source>
        <dbReference type="ARBA" id="ARBA00022448"/>
    </source>
</evidence>
<dbReference type="InterPro" id="IPR047641">
    <property type="entry name" value="ABC_transpr_MalK/UgpC-like"/>
</dbReference>
<organism evidence="9 10">
    <name type="scientific">Azospirillum brasilense</name>
    <dbReference type="NCBI Taxonomy" id="192"/>
    <lineage>
        <taxon>Bacteria</taxon>
        <taxon>Pseudomonadati</taxon>
        <taxon>Pseudomonadota</taxon>
        <taxon>Alphaproteobacteria</taxon>
        <taxon>Rhodospirillales</taxon>
        <taxon>Azospirillaceae</taxon>
        <taxon>Azospirillum</taxon>
    </lineage>
</organism>
<evidence type="ECO:0000259" key="8">
    <source>
        <dbReference type="PROSITE" id="PS50893"/>
    </source>
</evidence>
<dbReference type="GO" id="GO:0008643">
    <property type="term" value="P:carbohydrate transport"/>
    <property type="evidence" value="ECO:0007669"/>
    <property type="project" value="InterPro"/>
</dbReference>
<feature type="domain" description="ABC transporter" evidence="8">
    <location>
        <begin position="3"/>
        <end position="251"/>
    </location>
</feature>
<evidence type="ECO:0000256" key="3">
    <source>
        <dbReference type="ARBA" id="ARBA00022475"/>
    </source>
</evidence>
<dbReference type="PANTHER" id="PTHR43875">
    <property type="entry name" value="MALTODEXTRIN IMPORT ATP-BINDING PROTEIN MSMX"/>
    <property type="match status" value="1"/>
</dbReference>
<keyword evidence="7" id="KW-0472">Membrane</keyword>
<dbReference type="SUPFAM" id="SSF52540">
    <property type="entry name" value="P-loop containing nucleoside triphosphate hydrolases"/>
    <property type="match status" value="1"/>
</dbReference>
<keyword evidence="3" id="KW-1003">Cell membrane</keyword>
<dbReference type="GO" id="GO:0055052">
    <property type="term" value="C:ATP-binding cassette (ABC) transporter complex, substrate-binding subunit-containing"/>
    <property type="evidence" value="ECO:0007669"/>
    <property type="project" value="TreeGrafter"/>
</dbReference>
<dbReference type="InterPro" id="IPR012340">
    <property type="entry name" value="NA-bd_OB-fold"/>
</dbReference>